<comment type="caution">
    <text evidence="2">The sequence shown here is derived from an EMBL/GenBank/DDBJ whole genome shotgun (WGS) entry which is preliminary data.</text>
</comment>
<keyword evidence="3" id="KW-1185">Reference proteome</keyword>
<name>A0A4S2H9P7_9PROT</name>
<protein>
    <submittedName>
        <fullName evidence="2">AAA family ATPase</fullName>
    </submittedName>
</protein>
<reference evidence="2 3" key="1">
    <citation type="journal article" date="2013" name="Int. J. Syst. Evol. Microbiol.">
        <title>Marinicauda pacifica gen. nov., sp. nov., a prosthecate alphaproteobacterium of the family Hyphomonadaceae isolated from deep seawater.</title>
        <authorList>
            <person name="Zhang X.Y."/>
            <person name="Li G.W."/>
            <person name="Wang C.S."/>
            <person name="Zhang Y.J."/>
            <person name="Xu X.W."/>
            <person name="Li H."/>
            <person name="Liu A."/>
            <person name="Liu C."/>
            <person name="Xie B.B."/>
            <person name="Qin Q.L."/>
            <person name="Xu Z."/>
            <person name="Chen X.L."/>
            <person name="Zhou B.C."/>
            <person name="Zhang Y.Z."/>
        </authorList>
    </citation>
    <scope>NUCLEOTIDE SEQUENCE [LARGE SCALE GENOMIC DNA]</scope>
    <source>
        <strain evidence="2 3">P-1 km-3</strain>
    </source>
</reference>
<dbReference type="CDD" id="cd18809">
    <property type="entry name" value="SF1_C_RecD"/>
    <property type="match status" value="1"/>
</dbReference>
<dbReference type="InterPro" id="IPR027417">
    <property type="entry name" value="P-loop_NTPase"/>
</dbReference>
<dbReference type="InterPro" id="IPR003593">
    <property type="entry name" value="AAA+_ATPase"/>
</dbReference>
<dbReference type="InterPro" id="IPR010285">
    <property type="entry name" value="DNA_helicase_pif1-like_DEAD"/>
</dbReference>
<dbReference type="Pfam" id="PF05970">
    <property type="entry name" value="PIF1"/>
    <property type="match status" value="1"/>
</dbReference>
<dbReference type="PANTHER" id="PTHR47642:SF5">
    <property type="entry name" value="ATP-DEPENDENT DNA HELICASE"/>
    <property type="match status" value="1"/>
</dbReference>
<dbReference type="GO" id="GO:0003678">
    <property type="term" value="F:DNA helicase activity"/>
    <property type="evidence" value="ECO:0007669"/>
    <property type="project" value="InterPro"/>
</dbReference>
<dbReference type="GO" id="GO:0000723">
    <property type="term" value="P:telomere maintenance"/>
    <property type="evidence" value="ECO:0007669"/>
    <property type="project" value="InterPro"/>
</dbReference>
<dbReference type="EMBL" id="SRXV01000003">
    <property type="protein sequence ID" value="TGY92590.1"/>
    <property type="molecule type" value="Genomic_DNA"/>
</dbReference>
<dbReference type="OrthoDB" id="1826980at2"/>
<feature type="domain" description="AAA+ ATPase" evidence="1">
    <location>
        <begin position="53"/>
        <end position="287"/>
    </location>
</feature>
<accession>A0A4S2H9P7</accession>
<dbReference type="AlphaFoldDB" id="A0A4S2H9P7"/>
<gene>
    <name evidence="2" type="ORF">E5162_13015</name>
</gene>
<dbReference type="Gene3D" id="3.40.50.300">
    <property type="entry name" value="P-loop containing nucleotide triphosphate hydrolases"/>
    <property type="match status" value="2"/>
</dbReference>
<dbReference type="InterPro" id="IPR051055">
    <property type="entry name" value="PIF1_helicase"/>
</dbReference>
<dbReference type="GO" id="GO:0006281">
    <property type="term" value="P:DNA repair"/>
    <property type="evidence" value="ECO:0007669"/>
    <property type="project" value="InterPro"/>
</dbReference>
<dbReference type="Proteomes" id="UP000305451">
    <property type="component" value="Unassembled WGS sequence"/>
</dbReference>
<proteinExistence type="predicted"/>
<sequence length="463" mass="50629">MGGGQFALWRGRAKRVKLAASPLSARTSRPVNAPLSPSLSEEQARLLDYIVDTRANVFLTGRAGTGKTTLTRALLKRLGPDAAVLAPTGVAAMHAGGQTLHSFFRLPPRLIQPGDVKRLKNARAIKALKVLVIDEISMVRSDMMWAIDAALRMNRDVSAPFGGVQMVLVGDLAQLPPIVQGEEAGYLEMAYGGPFFFHTPAFRDAGFTLVELETVYRQSDPDFIEILNAIREGEIRREQGRTLNERVTGRSALEASATHVVLTPTNAAAARINSARLDALVGEPRLLPGKVEGEFEERVRPTDDPLILKPGARVMLIRNDPAGRWVNGSLGEVASFSAEGVRVRVNGDIHTVEPVKWERHRYGFDAKTEALKKETLGAFEQYPLRLAWAMTIHKAQGLTLDQVFLDLPGRLFAHGQAYVALSRARSLEGLELSRGLAPSDLVVDPRIFDVRSYCDPLPPGLLS</sequence>
<dbReference type="PANTHER" id="PTHR47642">
    <property type="entry name" value="ATP-DEPENDENT DNA HELICASE"/>
    <property type="match status" value="1"/>
</dbReference>
<dbReference type="SMART" id="SM00382">
    <property type="entry name" value="AAA"/>
    <property type="match status" value="1"/>
</dbReference>
<organism evidence="2 3">
    <name type="scientific">Marinicauda pacifica</name>
    <dbReference type="NCBI Taxonomy" id="1133559"/>
    <lineage>
        <taxon>Bacteria</taxon>
        <taxon>Pseudomonadati</taxon>
        <taxon>Pseudomonadota</taxon>
        <taxon>Alphaproteobacteria</taxon>
        <taxon>Maricaulales</taxon>
        <taxon>Maricaulaceae</taxon>
        <taxon>Marinicauda</taxon>
    </lineage>
</organism>
<dbReference type="SUPFAM" id="SSF52540">
    <property type="entry name" value="P-loop containing nucleoside triphosphate hydrolases"/>
    <property type="match status" value="2"/>
</dbReference>
<evidence type="ECO:0000313" key="2">
    <source>
        <dbReference type="EMBL" id="TGY92590.1"/>
    </source>
</evidence>
<evidence type="ECO:0000313" key="3">
    <source>
        <dbReference type="Proteomes" id="UP000305451"/>
    </source>
</evidence>
<evidence type="ECO:0000259" key="1">
    <source>
        <dbReference type="SMART" id="SM00382"/>
    </source>
</evidence>